<dbReference type="Gramene" id="LPERR10G03560.1">
    <property type="protein sequence ID" value="LPERR10G03560.1"/>
    <property type="gene ID" value="LPERR10G03560"/>
</dbReference>
<dbReference type="CDD" id="cd03784">
    <property type="entry name" value="GT1_Gtf-like"/>
    <property type="match status" value="1"/>
</dbReference>
<dbReference type="eggNOG" id="KOG1192">
    <property type="taxonomic scope" value="Eukaryota"/>
</dbReference>
<dbReference type="HOGENOM" id="CLU_001724_0_3_1"/>
<evidence type="ECO:0000256" key="2">
    <source>
        <dbReference type="ARBA" id="ARBA00022679"/>
    </source>
</evidence>
<accession>A0A0D9XIE5</accession>
<evidence type="ECO:0000256" key="1">
    <source>
        <dbReference type="ARBA" id="ARBA00009995"/>
    </source>
</evidence>
<keyword evidence="3" id="KW-0328">Glycosyltransferase</keyword>
<proteinExistence type="inferred from homology"/>
<dbReference type="GO" id="GO:0035251">
    <property type="term" value="F:UDP-glucosyltransferase activity"/>
    <property type="evidence" value="ECO:0007669"/>
    <property type="project" value="TreeGrafter"/>
</dbReference>
<dbReference type="Proteomes" id="UP000032180">
    <property type="component" value="Chromosome 10"/>
</dbReference>
<name>A0A0D9XIE5_9ORYZ</name>
<comment type="similarity">
    <text evidence="1 3">Belongs to the UDP-glycosyltransferase family.</text>
</comment>
<dbReference type="EnsemblPlants" id="LPERR10G03560.1">
    <property type="protein sequence ID" value="LPERR10G03560.1"/>
    <property type="gene ID" value="LPERR10G03560"/>
</dbReference>
<dbReference type="SUPFAM" id="SSF53756">
    <property type="entry name" value="UDP-Glycosyltransferase/glycogen phosphorylase"/>
    <property type="match status" value="1"/>
</dbReference>
<protein>
    <submittedName>
        <fullName evidence="4">Uncharacterized protein</fullName>
    </submittedName>
</protein>
<keyword evidence="5" id="KW-1185">Reference proteome</keyword>
<dbReference type="InterPro" id="IPR035595">
    <property type="entry name" value="UDP_glycos_trans_CS"/>
</dbReference>
<organism evidence="4 5">
    <name type="scientific">Leersia perrieri</name>
    <dbReference type="NCBI Taxonomy" id="77586"/>
    <lineage>
        <taxon>Eukaryota</taxon>
        <taxon>Viridiplantae</taxon>
        <taxon>Streptophyta</taxon>
        <taxon>Embryophyta</taxon>
        <taxon>Tracheophyta</taxon>
        <taxon>Spermatophyta</taxon>
        <taxon>Magnoliopsida</taxon>
        <taxon>Liliopsida</taxon>
        <taxon>Poales</taxon>
        <taxon>Poaceae</taxon>
        <taxon>BOP clade</taxon>
        <taxon>Oryzoideae</taxon>
        <taxon>Oryzeae</taxon>
        <taxon>Oryzinae</taxon>
        <taxon>Leersia</taxon>
    </lineage>
</organism>
<sequence length="368" mass="41047">MAASQHIIALPYPGRGHINPMLAVCCRHRPRDHRGCHGGVARDSGIRRRATLPDRIGFATVPNVIPSEHGRGDDHVRFIVAVHTDNPTWLRPWSGCSMTGPDAIIADTYVAWGVDVGVRRGIPVCSLWTMAAMFFWTLYNLDLWPPVDDRESEQAKLLVIGAMCACSSDTKVFRAWELPMKIAGVVNVRKAQGVLFTSFYELEPDAINRITETVPFPDEHHRNRLDAQQEKSVLYVSFGSHVSLPPSQLEELTIGLRDSGVKLFWVGRDKVEFLQQQIAHDMGLVVPWCEQLKVLCHPSIGGFMSHCGWNSMLDAAAAGVPLLAFPVKWDQLVDGHIMEDEWKIGINLREQRSEDGIVSRTTKADGSE</sequence>
<dbReference type="Pfam" id="PF00201">
    <property type="entry name" value="UDPGT"/>
    <property type="match status" value="1"/>
</dbReference>
<dbReference type="Gene3D" id="3.40.50.2000">
    <property type="entry name" value="Glycogen Phosphorylase B"/>
    <property type="match status" value="2"/>
</dbReference>
<evidence type="ECO:0000313" key="4">
    <source>
        <dbReference type="EnsemblPlants" id="LPERR10G03560.1"/>
    </source>
</evidence>
<dbReference type="PANTHER" id="PTHR48047">
    <property type="entry name" value="GLYCOSYLTRANSFERASE"/>
    <property type="match status" value="1"/>
</dbReference>
<reference evidence="4 5" key="1">
    <citation type="submission" date="2012-08" db="EMBL/GenBank/DDBJ databases">
        <title>Oryza genome evolution.</title>
        <authorList>
            <person name="Wing R.A."/>
        </authorList>
    </citation>
    <scope>NUCLEOTIDE SEQUENCE</scope>
</reference>
<reference evidence="5" key="2">
    <citation type="submission" date="2013-12" db="EMBL/GenBank/DDBJ databases">
        <authorList>
            <person name="Yu Y."/>
            <person name="Lee S."/>
            <person name="de Baynast K."/>
            <person name="Wissotski M."/>
            <person name="Liu L."/>
            <person name="Talag J."/>
            <person name="Goicoechea J."/>
            <person name="Angelova A."/>
            <person name="Jetty R."/>
            <person name="Kudrna D."/>
            <person name="Golser W."/>
            <person name="Rivera L."/>
            <person name="Zhang J."/>
            <person name="Wing R."/>
        </authorList>
    </citation>
    <scope>NUCLEOTIDE SEQUENCE</scope>
</reference>
<evidence type="ECO:0000256" key="3">
    <source>
        <dbReference type="RuleBase" id="RU003718"/>
    </source>
</evidence>
<evidence type="ECO:0000313" key="5">
    <source>
        <dbReference type="Proteomes" id="UP000032180"/>
    </source>
</evidence>
<dbReference type="PANTHER" id="PTHR48047:SF152">
    <property type="entry name" value="UDP-GLYCOSYLTRANSFERASE 87A1"/>
    <property type="match status" value="1"/>
</dbReference>
<dbReference type="InterPro" id="IPR002213">
    <property type="entry name" value="UDP_glucos_trans"/>
</dbReference>
<dbReference type="AlphaFoldDB" id="A0A0D9XIE5"/>
<dbReference type="PROSITE" id="PS00375">
    <property type="entry name" value="UDPGT"/>
    <property type="match status" value="1"/>
</dbReference>
<reference evidence="4" key="3">
    <citation type="submission" date="2015-04" db="UniProtKB">
        <authorList>
            <consortium name="EnsemblPlants"/>
        </authorList>
    </citation>
    <scope>IDENTIFICATION</scope>
</reference>
<keyword evidence="2 3" id="KW-0808">Transferase</keyword>